<organism evidence="2 3">
    <name type="scientific">Nitrosococcus wardiae</name>
    <dbReference type="NCBI Taxonomy" id="1814290"/>
    <lineage>
        <taxon>Bacteria</taxon>
        <taxon>Pseudomonadati</taxon>
        <taxon>Pseudomonadota</taxon>
        <taxon>Gammaproteobacteria</taxon>
        <taxon>Chromatiales</taxon>
        <taxon>Chromatiaceae</taxon>
        <taxon>Nitrosococcus</taxon>
    </lineage>
</organism>
<dbReference type="EMBL" id="CP038033">
    <property type="protein sequence ID" value="QBQ56205.1"/>
    <property type="molecule type" value="Genomic_DNA"/>
</dbReference>
<feature type="region of interest" description="Disordered" evidence="1">
    <location>
        <begin position="1"/>
        <end position="24"/>
    </location>
</feature>
<evidence type="ECO:0000313" key="3">
    <source>
        <dbReference type="Proteomes" id="UP000294325"/>
    </source>
</evidence>
<evidence type="ECO:0000256" key="1">
    <source>
        <dbReference type="SAM" id="MobiDB-lite"/>
    </source>
</evidence>
<keyword evidence="3" id="KW-1185">Reference proteome</keyword>
<accession>A0A4V1AWD0</accession>
<dbReference type="Proteomes" id="UP000294325">
    <property type="component" value="Chromosome"/>
</dbReference>
<proteinExistence type="predicted"/>
<dbReference type="AlphaFoldDB" id="A0A4V1AWD0"/>
<evidence type="ECO:0000313" key="2">
    <source>
        <dbReference type="EMBL" id="QBQ56205.1"/>
    </source>
</evidence>
<protein>
    <submittedName>
        <fullName evidence="2">Uncharacterized protein</fullName>
    </submittedName>
</protein>
<sequence>MITDISTRINQKRESEKRYEQQRSHEDLMAKITLTEKTILVLDDLLGSNQDIHLARTKINKMSKKFEGFGSVYRCPDDIKGAFLRVAIQEEKNRLEVMKRELAETEA</sequence>
<feature type="compositionally biased region" description="Basic and acidic residues" evidence="1">
    <location>
        <begin position="11"/>
        <end position="24"/>
    </location>
</feature>
<name>A0A4V1AWD0_9GAMM</name>
<reference evidence="2 3" key="1">
    <citation type="submission" date="2019-03" db="EMBL/GenBank/DDBJ databases">
        <title>The genome sequence of Nitrosococcus wardiae strain D1FHST reveals the archetypal metabolic capacity of ammonia-oxidizing Gammaproteobacteria.</title>
        <authorList>
            <person name="Wang L."/>
            <person name="Lim C.K."/>
            <person name="Hanson T.E."/>
            <person name="Dang H."/>
            <person name="Klotz M.G."/>
        </authorList>
    </citation>
    <scope>NUCLEOTIDE SEQUENCE [LARGE SCALE GENOMIC DNA]</scope>
    <source>
        <strain evidence="2 3">D1FHS</strain>
    </source>
</reference>
<dbReference type="KEGG" id="nwr:E3U44_18130"/>
<gene>
    <name evidence="2" type="ORF">E3U44_18130</name>
</gene>
<dbReference type="RefSeq" id="WP_134359455.1">
    <property type="nucleotide sequence ID" value="NZ_CP038033.1"/>
</dbReference>